<comment type="pathway">
    <text evidence="1 6 7">Amino-acid biosynthesis; L-histidine biosynthesis; L-histidine from 5-phospho-alpha-D-ribose 1-diphosphate: step 6/9.</text>
</comment>
<dbReference type="FunFam" id="3.30.230.40:FF:000003">
    <property type="entry name" value="Imidazoleglycerol-phosphate dehydratase HisB"/>
    <property type="match status" value="1"/>
</dbReference>
<dbReference type="FunFam" id="3.30.230.40:FF:000001">
    <property type="entry name" value="Imidazoleglycerol-phosphate dehydratase HisB"/>
    <property type="match status" value="1"/>
</dbReference>
<dbReference type="PANTHER" id="PTHR23133">
    <property type="entry name" value="IMIDAZOLEGLYCEROL-PHOSPHATE DEHYDRATASE HIS7"/>
    <property type="match status" value="1"/>
</dbReference>
<dbReference type="EMBL" id="JACRTE010000002">
    <property type="protein sequence ID" value="MBC8595761.1"/>
    <property type="molecule type" value="Genomic_DNA"/>
</dbReference>
<keyword evidence="4 6" id="KW-0368">Histidine biosynthesis</keyword>
<dbReference type="HAMAP" id="MF_00076">
    <property type="entry name" value="HisB"/>
    <property type="match status" value="1"/>
</dbReference>
<dbReference type="SUPFAM" id="SSF54211">
    <property type="entry name" value="Ribosomal protein S5 domain 2-like"/>
    <property type="match status" value="2"/>
</dbReference>
<accession>A0A926F9D0</accession>
<dbReference type="Gene3D" id="3.30.230.40">
    <property type="entry name" value="Imidazole glycerol phosphate dehydratase, domain 1"/>
    <property type="match status" value="2"/>
</dbReference>
<dbReference type="PROSITE" id="PS00954">
    <property type="entry name" value="IGP_DEHYDRATASE_1"/>
    <property type="match status" value="1"/>
</dbReference>
<dbReference type="EC" id="4.2.1.19" evidence="6 7"/>
<dbReference type="Pfam" id="PF00475">
    <property type="entry name" value="IGPD"/>
    <property type="match status" value="1"/>
</dbReference>
<dbReference type="NCBIfam" id="NF002114">
    <property type="entry name" value="PRK00951.2-4"/>
    <property type="match status" value="1"/>
</dbReference>
<dbReference type="GO" id="GO:0005737">
    <property type="term" value="C:cytoplasm"/>
    <property type="evidence" value="ECO:0007669"/>
    <property type="project" value="UniProtKB-SubCell"/>
</dbReference>
<evidence type="ECO:0000256" key="5">
    <source>
        <dbReference type="ARBA" id="ARBA00023239"/>
    </source>
</evidence>
<proteinExistence type="inferred from homology"/>
<evidence type="ECO:0000256" key="1">
    <source>
        <dbReference type="ARBA" id="ARBA00005047"/>
    </source>
</evidence>
<comment type="catalytic activity">
    <reaction evidence="6 7">
        <text>D-erythro-1-(imidazol-4-yl)glycerol 3-phosphate = 3-(imidazol-4-yl)-2-oxopropyl phosphate + H2O</text>
        <dbReference type="Rhea" id="RHEA:11040"/>
        <dbReference type="ChEBI" id="CHEBI:15377"/>
        <dbReference type="ChEBI" id="CHEBI:57766"/>
        <dbReference type="ChEBI" id="CHEBI:58278"/>
        <dbReference type="EC" id="4.2.1.19"/>
    </reaction>
</comment>
<reference evidence="8" key="1">
    <citation type="submission" date="2020-08" db="EMBL/GenBank/DDBJ databases">
        <title>Genome public.</title>
        <authorList>
            <person name="Liu C."/>
            <person name="Sun Q."/>
        </authorList>
    </citation>
    <scope>NUCLEOTIDE SEQUENCE</scope>
    <source>
        <strain evidence="8">NSJ-50</strain>
    </source>
</reference>
<sequence length="195" mass="21478">MRTAEIKRKTNETDIKLSLNLDGSGKSEIECGCGFLEHMLTLFAKHAHFDLTLTCTGDTYVDDHHTVEDIGIALGEAFYNALGDKKGIVRYADTILPMDESLILTAVDLSGRAHLSYSLDIPTEKVGTFDTELCEEFFTAFVRTAQCTLHIRKISGTNSHHIIEGAFKSFARTMSGAVRIDSAFKDEIPSTKGVL</sequence>
<evidence type="ECO:0000313" key="9">
    <source>
        <dbReference type="Proteomes" id="UP000647416"/>
    </source>
</evidence>
<dbReference type="NCBIfam" id="NF002111">
    <property type="entry name" value="PRK00951.2-1"/>
    <property type="match status" value="1"/>
</dbReference>
<dbReference type="GO" id="GO:0000105">
    <property type="term" value="P:L-histidine biosynthetic process"/>
    <property type="evidence" value="ECO:0007669"/>
    <property type="project" value="UniProtKB-UniRule"/>
</dbReference>
<keyword evidence="5 6" id="KW-0456">Lyase</keyword>
<evidence type="ECO:0000313" key="8">
    <source>
        <dbReference type="EMBL" id="MBC8595761.1"/>
    </source>
</evidence>
<evidence type="ECO:0000256" key="6">
    <source>
        <dbReference type="HAMAP-Rule" id="MF_00076"/>
    </source>
</evidence>
<keyword evidence="3 6" id="KW-0028">Amino-acid biosynthesis</keyword>
<keyword evidence="9" id="KW-1185">Reference proteome</keyword>
<dbReference type="Proteomes" id="UP000647416">
    <property type="component" value="Unassembled WGS sequence"/>
</dbReference>
<comment type="caution">
    <text evidence="8">The sequence shown here is derived from an EMBL/GenBank/DDBJ whole genome shotgun (WGS) entry which is preliminary data.</text>
</comment>
<name>A0A926F9D0_9FIRM</name>
<evidence type="ECO:0000256" key="3">
    <source>
        <dbReference type="ARBA" id="ARBA00022605"/>
    </source>
</evidence>
<organism evidence="8 9">
    <name type="scientific">Qingrenia yutianensis</name>
    <dbReference type="NCBI Taxonomy" id="2763676"/>
    <lineage>
        <taxon>Bacteria</taxon>
        <taxon>Bacillati</taxon>
        <taxon>Bacillota</taxon>
        <taxon>Clostridia</taxon>
        <taxon>Eubacteriales</taxon>
        <taxon>Oscillospiraceae</taxon>
        <taxon>Qingrenia</taxon>
    </lineage>
</organism>
<protein>
    <recommendedName>
        <fullName evidence="2 6">Imidazoleglycerol-phosphate dehydratase</fullName>
        <shortName evidence="6">IGPD</shortName>
        <ecNumber evidence="6 7">4.2.1.19</ecNumber>
    </recommendedName>
</protein>
<evidence type="ECO:0000256" key="2">
    <source>
        <dbReference type="ARBA" id="ARBA00016664"/>
    </source>
</evidence>
<dbReference type="PANTHER" id="PTHR23133:SF2">
    <property type="entry name" value="IMIDAZOLEGLYCEROL-PHOSPHATE DEHYDRATASE"/>
    <property type="match status" value="1"/>
</dbReference>
<dbReference type="InterPro" id="IPR038494">
    <property type="entry name" value="IGPD_sf"/>
</dbReference>
<dbReference type="InterPro" id="IPR000807">
    <property type="entry name" value="ImidazoleglycerolP_deHydtase"/>
</dbReference>
<dbReference type="CDD" id="cd07914">
    <property type="entry name" value="IGPD"/>
    <property type="match status" value="1"/>
</dbReference>
<comment type="similarity">
    <text evidence="6 7">Belongs to the imidazoleglycerol-phosphate dehydratase family.</text>
</comment>
<evidence type="ECO:0000256" key="7">
    <source>
        <dbReference type="RuleBase" id="RU000599"/>
    </source>
</evidence>
<dbReference type="AlphaFoldDB" id="A0A926F9D0"/>
<dbReference type="InterPro" id="IPR020565">
    <property type="entry name" value="ImidazoleglycerP_deHydtase_CS"/>
</dbReference>
<dbReference type="RefSeq" id="WP_262431395.1">
    <property type="nucleotide sequence ID" value="NZ_JACRTE010000002.1"/>
</dbReference>
<gene>
    <name evidence="6 8" type="primary">hisB</name>
    <name evidence="8" type="ORF">H8706_02620</name>
</gene>
<comment type="subcellular location">
    <subcellularLocation>
        <location evidence="6 7">Cytoplasm</location>
    </subcellularLocation>
</comment>
<evidence type="ECO:0000256" key="4">
    <source>
        <dbReference type="ARBA" id="ARBA00023102"/>
    </source>
</evidence>
<dbReference type="InterPro" id="IPR020568">
    <property type="entry name" value="Ribosomal_Su5_D2-typ_SF"/>
</dbReference>
<dbReference type="PROSITE" id="PS00955">
    <property type="entry name" value="IGP_DEHYDRATASE_2"/>
    <property type="match status" value="1"/>
</dbReference>
<dbReference type="GO" id="GO:0004424">
    <property type="term" value="F:imidazoleglycerol-phosphate dehydratase activity"/>
    <property type="evidence" value="ECO:0007669"/>
    <property type="project" value="UniProtKB-UniRule"/>
</dbReference>
<keyword evidence="6" id="KW-0963">Cytoplasm</keyword>